<organism evidence="3 4">
    <name type="scientific">Castilleja foliolosa</name>
    <dbReference type="NCBI Taxonomy" id="1961234"/>
    <lineage>
        <taxon>Eukaryota</taxon>
        <taxon>Viridiplantae</taxon>
        <taxon>Streptophyta</taxon>
        <taxon>Embryophyta</taxon>
        <taxon>Tracheophyta</taxon>
        <taxon>Spermatophyta</taxon>
        <taxon>Magnoliopsida</taxon>
        <taxon>eudicotyledons</taxon>
        <taxon>Gunneridae</taxon>
        <taxon>Pentapetalae</taxon>
        <taxon>asterids</taxon>
        <taxon>lamiids</taxon>
        <taxon>Lamiales</taxon>
        <taxon>Orobanchaceae</taxon>
        <taxon>Pedicularideae</taxon>
        <taxon>Castillejinae</taxon>
        <taxon>Castilleja</taxon>
    </lineage>
</organism>
<feature type="compositionally biased region" description="Gly residues" evidence="1">
    <location>
        <begin position="30"/>
        <end position="54"/>
    </location>
</feature>
<keyword evidence="2" id="KW-0812">Transmembrane</keyword>
<proteinExistence type="predicted"/>
<evidence type="ECO:0000256" key="1">
    <source>
        <dbReference type="SAM" id="MobiDB-lite"/>
    </source>
</evidence>
<dbReference type="AlphaFoldDB" id="A0ABD3D2P5"/>
<name>A0ABD3D2P5_9LAMI</name>
<sequence length="209" mass="22383">MAMVPSERVTFREKQMVVVEREKIVETFVGGSGGSPALNGGAGGSPALNGGAGGSPALNGGEGAEASLPASQALQAPSQAPSQSSLQPNRPGEHAITIGDVTTDDDVEVELLVKLLALIKYAGPGESRMTSAQAFIFWCFHNLPNTLWAKGVVISLEIALVIWRLQRIHRRQRIHRMNINNGNWVAPTRADWAGFVVAAVAFYLFFKSF</sequence>
<keyword evidence="4" id="KW-1185">Reference proteome</keyword>
<protein>
    <submittedName>
        <fullName evidence="3">Uncharacterized protein</fullName>
    </submittedName>
</protein>
<reference evidence="4" key="1">
    <citation type="journal article" date="2024" name="IScience">
        <title>Strigolactones Initiate the Formation of Haustorium-like Structures in Castilleja.</title>
        <authorList>
            <person name="Buerger M."/>
            <person name="Peterson D."/>
            <person name="Chory J."/>
        </authorList>
    </citation>
    <scope>NUCLEOTIDE SEQUENCE [LARGE SCALE GENOMIC DNA]</scope>
</reference>
<feature type="transmembrane region" description="Helical" evidence="2">
    <location>
        <begin position="186"/>
        <end position="206"/>
    </location>
</feature>
<feature type="transmembrane region" description="Helical" evidence="2">
    <location>
        <begin position="147"/>
        <end position="165"/>
    </location>
</feature>
<keyword evidence="2" id="KW-1133">Transmembrane helix</keyword>
<gene>
    <name evidence="3" type="ORF">CASFOL_020554</name>
</gene>
<keyword evidence="2" id="KW-0472">Membrane</keyword>
<dbReference type="Proteomes" id="UP001632038">
    <property type="component" value="Unassembled WGS sequence"/>
</dbReference>
<evidence type="ECO:0000313" key="4">
    <source>
        <dbReference type="Proteomes" id="UP001632038"/>
    </source>
</evidence>
<evidence type="ECO:0000313" key="3">
    <source>
        <dbReference type="EMBL" id="KAL3636007.1"/>
    </source>
</evidence>
<feature type="compositionally biased region" description="Low complexity" evidence="1">
    <location>
        <begin position="55"/>
        <end position="88"/>
    </location>
</feature>
<feature type="region of interest" description="Disordered" evidence="1">
    <location>
        <begin position="29"/>
        <end position="99"/>
    </location>
</feature>
<dbReference type="EMBL" id="JAVIJP010000027">
    <property type="protein sequence ID" value="KAL3636007.1"/>
    <property type="molecule type" value="Genomic_DNA"/>
</dbReference>
<evidence type="ECO:0000256" key="2">
    <source>
        <dbReference type="SAM" id="Phobius"/>
    </source>
</evidence>
<comment type="caution">
    <text evidence="3">The sequence shown here is derived from an EMBL/GenBank/DDBJ whole genome shotgun (WGS) entry which is preliminary data.</text>
</comment>
<accession>A0ABD3D2P5</accession>